<dbReference type="GO" id="GO:0005737">
    <property type="term" value="C:cytoplasm"/>
    <property type="evidence" value="ECO:0007669"/>
    <property type="project" value="TreeGrafter"/>
</dbReference>
<dbReference type="OMA" id="MYHEDEW"/>
<keyword evidence="13" id="KW-1185">Reference proteome</keyword>
<keyword evidence="5" id="KW-0547">Nucleotide-binding</keyword>
<name>A0A075B3H0_ROZAC</name>
<evidence type="ECO:0000256" key="3">
    <source>
        <dbReference type="ARBA" id="ARBA00022598"/>
    </source>
</evidence>
<dbReference type="HAMAP" id="MF_00041">
    <property type="entry name" value="Cys_tRNA_synth"/>
    <property type="match status" value="1"/>
</dbReference>
<dbReference type="GO" id="GO:0046872">
    <property type="term" value="F:metal ion binding"/>
    <property type="evidence" value="ECO:0007669"/>
    <property type="project" value="UniProtKB-KW"/>
</dbReference>
<evidence type="ECO:0000256" key="9">
    <source>
        <dbReference type="ARBA" id="ARBA00023146"/>
    </source>
</evidence>
<dbReference type="InterPro" id="IPR009080">
    <property type="entry name" value="tRNAsynth_Ia_anticodon-bd"/>
</dbReference>
<gene>
    <name evidence="12" type="ORF">O9G_003954</name>
</gene>
<organism evidence="12 13">
    <name type="scientific">Rozella allomycis (strain CSF55)</name>
    <dbReference type="NCBI Taxonomy" id="988480"/>
    <lineage>
        <taxon>Eukaryota</taxon>
        <taxon>Fungi</taxon>
        <taxon>Fungi incertae sedis</taxon>
        <taxon>Cryptomycota</taxon>
        <taxon>Cryptomycota incertae sedis</taxon>
        <taxon>Rozella</taxon>
    </lineage>
</organism>
<dbReference type="EC" id="6.1.1.16" evidence="2"/>
<dbReference type="HOGENOM" id="CLU_013528_3_3_1"/>
<accession>A0A075B3H0</accession>
<dbReference type="GO" id="GO:0005524">
    <property type="term" value="F:ATP binding"/>
    <property type="evidence" value="ECO:0007669"/>
    <property type="project" value="UniProtKB-KW"/>
</dbReference>
<comment type="cofactor">
    <cofactor evidence="1">
        <name>Zn(2+)</name>
        <dbReference type="ChEBI" id="CHEBI:29105"/>
    </cofactor>
</comment>
<dbReference type="InterPro" id="IPR015803">
    <property type="entry name" value="Cys-tRNA-ligase"/>
</dbReference>
<evidence type="ECO:0000259" key="11">
    <source>
        <dbReference type="Pfam" id="PF01406"/>
    </source>
</evidence>
<evidence type="ECO:0000256" key="5">
    <source>
        <dbReference type="ARBA" id="ARBA00022741"/>
    </source>
</evidence>
<dbReference type="NCBIfam" id="TIGR00435">
    <property type="entry name" value="cysS"/>
    <property type="match status" value="1"/>
</dbReference>
<keyword evidence="3 12" id="KW-0436">Ligase</keyword>
<evidence type="ECO:0000256" key="6">
    <source>
        <dbReference type="ARBA" id="ARBA00022833"/>
    </source>
</evidence>
<evidence type="ECO:0000313" key="13">
    <source>
        <dbReference type="Proteomes" id="UP000030755"/>
    </source>
</evidence>
<evidence type="ECO:0000256" key="7">
    <source>
        <dbReference type="ARBA" id="ARBA00022840"/>
    </source>
</evidence>
<dbReference type="Gene3D" id="3.40.50.620">
    <property type="entry name" value="HUPs"/>
    <property type="match status" value="1"/>
</dbReference>
<dbReference type="AlphaFoldDB" id="A0A075B3H0"/>
<keyword evidence="8" id="KW-0648">Protein biosynthesis</keyword>
<evidence type="ECO:0000256" key="10">
    <source>
        <dbReference type="ARBA" id="ARBA00031499"/>
    </source>
</evidence>
<dbReference type="EMBL" id="KE560823">
    <property type="protein sequence ID" value="EPZ35521.1"/>
    <property type="molecule type" value="Genomic_DNA"/>
</dbReference>
<dbReference type="GO" id="GO:0004817">
    <property type="term" value="F:cysteine-tRNA ligase activity"/>
    <property type="evidence" value="ECO:0007669"/>
    <property type="project" value="UniProtKB-EC"/>
</dbReference>
<keyword evidence="6" id="KW-0862">Zinc</keyword>
<dbReference type="PANTHER" id="PTHR10890:SF3">
    <property type="entry name" value="CYSTEINE--TRNA LIGASE, CYTOPLASMIC"/>
    <property type="match status" value="1"/>
</dbReference>
<sequence>MLNVKLKIRFLFHFAINAKEIKDVKTNISVQQLLEEKGATENKCPWNFDLVEILYSTNVRYQCGPTVYDDAHIGHARNYITFDIIRRILEKNGYQIIQAMNMTDIDDKIIKRASETEISTSELAHKYEKRFMEDMNSLNILKPTVTIRVTENIERIQSFIKGLIDKNVAYATSLGNVYFNCKKYLQDNTWVFHSDSDSEYSTSSVTDKINASDFALWKSLKVKDEKCWPSPWGDGRPGWHIECSVLSSLIFGSKIDLHTGGSDLKFPHHENEIAQCKMYHEDEWCKTFLHSGHLLINGEKMSKSLGNFVTVRVNLFSRSKKEFLTKMTSNQLRIMFMSCKYQKMLQFNKEQMDKAVHWENQIMNLIETEKFYKSDLIADKTDIKQQTHNIVQEMNDALCDDFNTSKMLSLAESHIKILTQIVKSEEITTSSLKYCVSLLITELESVGLAFSKVKYKEFDSLVEDYVNLRNDIRDIAKSCTDRSTKEKLYETGDNIRKTLENKHKILIRDQLGGSTWRKK</sequence>
<evidence type="ECO:0000256" key="4">
    <source>
        <dbReference type="ARBA" id="ARBA00022723"/>
    </source>
</evidence>
<dbReference type="OrthoDB" id="438179at2759"/>
<dbReference type="PANTHER" id="PTHR10890">
    <property type="entry name" value="CYSTEINYL-TRNA SYNTHETASE"/>
    <property type="match status" value="1"/>
</dbReference>
<dbReference type="InterPro" id="IPR032678">
    <property type="entry name" value="tRNA-synt_1_cat_dom"/>
</dbReference>
<dbReference type="GO" id="GO:0006423">
    <property type="term" value="P:cysteinyl-tRNA aminoacylation"/>
    <property type="evidence" value="ECO:0007669"/>
    <property type="project" value="InterPro"/>
</dbReference>
<proteinExistence type="inferred from homology"/>
<dbReference type="PRINTS" id="PR00983">
    <property type="entry name" value="TRNASYNTHCYS"/>
</dbReference>
<feature type="domain" description="tRNA synthetases class I catalytic" evidence="11">
    <location>
        <begin position="60"/>
        <end position="356"/>
    </location>
</feature>
<evidence type="ECO:0000256" key="1">
    <source>
        <dbReference type="ARBA" id="ARBA00001947"/>
    </source>
</evidence>
<keyword evidence="4" id="KW-0479">Metal-binding</keyword>
<dbReference type="CDD" id="cd00672">
    <property type="entry name" value="CysRS_core"/>
    <property type="match status" value="1"/>
</dbReference>
<evidence type="ECO:0000256" key="8">
    <source>
        <dbReference type="ARBA" id="ARBA00022917"/>
    </source>
</evidence>
<evidence type="ECO:0000256" key="2">
    <source>
        <dbReference type="ARBA" id="ARBA00012832"/>
    </source>
</evidence>
<dbReference type="SUPFAM" id="SSF52374">
    <property type="entry name" value="Nucleotidylyl transferase"/>
    <property type="match status" value="1"/>
</dbReference>
<protein>
    <recommendedName>
        <fullName evidence="2">cysteine--tRNA ligase</fullName>
        <ecNumber evidence="2">6.1.1.16</ecNumber>
    </recommendedName>
    <alternativeName>
        <fullName evidence="10">Cysteinyl-tRNA synthetase</fullName>
    </alternativeName>
</protein>
<dbReference type="Gene3D" id="1.20.120.1910">
    <property type="entry name" value="Cysteine-tRNA ligase, C-terminal anti-codon recognition domain"/>
    <property type="match status" value="1"/>
</dbReference>
<dbReference type="SUPFAM" id="SSF47323">
    <property type="entry name" value="Anticodon-binding domain of a subclass of class I aminoacyl-tRNA synthetases"/>
    <property type="match status" value="1"/>
</dbReference>
<dbReference type="InterPro" id="IPR024909">
    <property type="entry name" value="Cys-tRNA/MSH_ligase"/>
</dbReference>
<dbReference type="InterPro" id="IPR014729">
    <property type="entry name" value="Rossmann-like_a/b/a_fold"/>
</dbReference>
<keyword evidence="9" id="KW-0030">Aminoacyl-tRNA synthetase</keyword>
<keyword evidence="7" id="KW-0067">ATP-binding</keyword>
<reference evidence="12 13" key="1">
    <citation type="journal article" date="2013" name="Curr. Biol.">
        <title>Shared signatures of parasitism and phylogenomics unite Cryptomycota and microsporidia.</title>
        <authorList>
            <person name="James T.Y."/>
            <person name="Pelin A."/>
            <person name="Bonen L."/>
            <person name="Ahrendt S."/>
            <person name="Sain D."/>
            <person name="Corradi N."/>
            <person name="Stajich J.E."/>
        </authorList>
    </citation>
    <scope>NUCLEOTIDE SEQUENCE [LARGE SCALE GENOMIC DNA]</scope>
    <source>
        <strain evidence="12 13">CSF55</strain>
    </source>
</reference>
<dbReference type="Pfam" id="PF01406">
    <property type="entry name" value="tRNA-synt_1e"/>
    <property type="match status" value="1"/>
</dbReference>
<dbReference type="Proteomes" id="UP000030755">
    <property type="component" value="Unassembled WGS sequence"/>
</dbReference>
<dbReference type="STRING" id="988480.A0A075B3H0"/>
<evidence type="ECO:0000313" key="12">
    <source>
        <dbReference type="EMBL" id="EPZ35521.1"/>
    </source>
</evidence>